<gene>
    <name evidence="6" type="primary">recF</name>
    <name evidence="8" type="ORF">A1359_00820</name>
</gene>
<protein>
    <recommendedName>
        <fullName evidence="6">DNA replication and repair protein RecF</fullName>
    </recommendedName>
</protein>
<dbReference type="GO" id="GO:0006302">
    <property type="term" value="P:double-strand break repair"/>
    <property type="evidence" value="ECO:0007669"/>
    <property type="project" value="TreeGrafter"/>
</dbReference>
<comment type="similarity">
    <text evidence="6">Belongs to the RecF family.</text>
</comment>
<dbReference type="Proteomes" id="UP000078476">
    <property type="component" value="Unassembled WGS sequence"/>
</dbReference>
<dbReference type="InterPro" id="IPR042174">
    <property type="entry name" value="RecF_2"/>
</dbReference>
<dbReference type="GO" id="GO:0000731">
    <property type="term" value="P:DNA synthesis involved in DNA repair"/>
    <property type="evidence" value="ECO:0007669"/>
    <property type="project" value="TreeGrafter"/>
</dbReference>
<comment type="subcellular location">
    <subcellularLocation>
        <location evidence="6">Cytoplasm</location>
    </subcellularLocation>
</comment>
<dbReference type="STRING" id="980561.A1359_00820"/>
<feature type="domain" description="RecF/RecN/SMC N-terminal" evidence="7">
    <location>
        <begin position="4"/>
        <end position="353"/>
    </location>
</feature>
<evidence type="ECO:0000256" key="1">
    <source>
        <dbReference type="ARBA" id="ARBA00022490"/>
    </source>
</evidence>
<dbReference type="PANTHER" id="PTHR32182">
    <property type="entry name" value="DNA REPLICATION AND REPAIR PROTEIN RECF"/>
    <property type="match status" value="1"/>
</dbReference>
<dbReference type="Pfam" id="PF02463">
    <property type="entry name" value="SMC_N"/>
    <property type="match status" value="1"/>
</dbReference>
<evidence type="ECO:0000256" key="3">
    <source>
        <dbReference type="ARBA" id="ARBA00022741"/>
    </source>
</evidence>
<dbReference type="RefSeq" id="WP_066982408.1">
    <property type="nucleotide sequence ID" value="NZ_LUUI01000102.1"/>
</dbReference>
<dbReference type="Gene3D" id="3.40.50.300">
    <property type="entry name" value="P-loop containing nucleotide triphosphate hydrolases"/>
    <property type="match status" value="1"/>
</dbReference>
<dbReference type="InterPro" id="IPR003395">
    <property type="entry name" value="RecF/RecN/SMC_N"/>
</dbReference>
<accession>A0A177NDF4</accession>
<dbReference type="InterPro" id="IPR001238">
    <property type="entry name" value="DNA-binding_RecF"/>
</dbReference>
<keyword evidence="9" id="KW-1185">Reference proteome</keyword>
<dbReference type="GO" id="GO:0005524">
    <property type="term" value="F:ATP binding"/>
    <property type="evidence" value="ECO:0007669"/>
    <property type="project" value="UniProtKB-UniRule"/>
</dbReference>
<evidence type="ECO:0000259" key="7">
    <source>
        <dbReference type="Pfam" id="PF02463"/>
    </source>
</evidence>
<feature type="binding site" evidence="6">
    <location>
        <begin position="30"/>
        <end position="37"/>
    </location>
    <ligand>
        <name>ATP</name>
        <dbReference type="ChEBI" id="CHEBI:30616"/>
    </ligand>
</feature>
<keyword evidence="3 6" id="KW-0547">Nucleotide-binding</keyword>
<dbReference type="InterPro" id="IPR027417">
    <property type="entry name" value="P-loop_NTPase"/>
</dbReference>
<keyword evidence="2 6" id="KW-0235">DNA replication</keyword>
<evidence type="ECO:0000256" key="2">
    <source>
        <dbReference type="ARBA" id="ARBA00022705"/>
    </source>
</evidence>
<dbReference type="NCBIfam" id="TIGR00611">
    <property type="entry name" value="recf"/>
    <property type="match status" value="1"/>
</dbReference>
<organism evidence="8 9">
    <name type="scientific">Methylomonas lenta</name>
    <dbReference type="NCBI Taxonomy" id="980561"/>
    <lineage>
        <taxon>Bacteria</taxon>
        <taxon>Pseudomonadati</taxon>
        <taxon>Pseudomonadota</taxon>
        <taxon>Gammaproteobacteria</taxon>
        <taxon>Methylococcales</taxon>
        <taxon>Methylococcaceae</taxon>
        <taxon>Methylomonas</taxon>
    </lineage>
</organism>
<evidence type="ECO:0000256" key="4">
    <source>
        <dbReference type="ARBA" id="ARBA00022840"/>
    </source>
</evidence>
<dbReference type="SUPFAM" id="SSF52540">
    <property type="entry name" value="P-loop containing nucleoside triphosphate hydrolases"/>
    <property type="match status" value="1"/>
</dbReference>
<dbReference type="GO" id="GO:0009432">
    <property type="term" value="P:SOS response"/>
    <property type="evidence" value="ECO:0007669"/>
    <property type="project" value="UniProtKB-UniRule"/>
</dbReference>
<keyword evidence="6" id="KW-0227">DNA damage</keyword>
<dbReference type="OrthoDB" id="9803889at2"/>
<keyword evidence="5 6" id="KW-0238">DNA-binding</keyword>
<dbReference type="GO" id="GO:0005737">
    <property type="term" value="C:cytoplasm"/>
    <property type="evidence" value="ECO:0007669"/>
    <property type="project" value="UniProtKB-SubCell"/>
</dbReference>
<dbReference type="EMBL" id="LUUI01000102">
    <property type="protein sequence ID" value="OAI15463.1"/>
    <property type="molecule type" value="Genomic_DNA"/>
</dbReference>
<dbReference type="GO" id="GO:0003697">
    <property type="term" value="F:single-stranded DNA binding"/>
    <property type="evidence" value="ECO:0007669"/>
    <property type="project" value="UniProtKB-UniRule"/>
</dbReference>
<dbReference type="GO" id="GO:0006260">
    <property type="term" value="P:DNA replication"/>
    <property type="evidence" value="ECO:0007669"/>
    <property type="project" value="UniProtKB-UniRule"/>
</dbReference>
<sequence>MTLLKLDVFSVRNIHSASIQPSPGINLIIGANASGKSALLEAIFILGRARSFRSNHLKQAICFDQSQMIIAAQHRQPNGSETRLGVQVDAKQCEIRIDQESRQKADLAYTLPVQLIHPKSYQLLDAGPQNRREFLDWGIFNHKRQFLPAWRKFSKALQQRNALLKTRQIKQLSAWDKELVEYGVLVNEFRQDYIQLLQPEFLQMAGQFLDTTQIEMRFNCGWDDKQPLEQILRSDFEKDLRYGYTHSGPHRADFLTYLNTRLAKDFLSRGQQKLLVLALLLSQVSLLNNQAQNNCCILIDDLAAELDTENRSKLLKYLAGTGCQVFMTSTELTNFGDLSLIDNYKVFHVEQGYIKQL</sequence>
<reference evidence="8 9" key="1">
    <citation type="submission" date="2016-03" db="EMBL/GenBank/DDBJ databases">
        <authorList>
            <person name="Ploux O."/>
        </authorList>
    </citation>
    <scope>NUCLEOTIDE SEQUENCE [LARGE SCALE GENOMIC DNA]</scope>
    <source>
        <strain evidence="8 9">R-45370</strain>
    </source>
</reference>
<keyword evidence="4 6" id="KW-0067">ATP-binding</keyword>
<name>A0A177NDF4_9GAMM</name>
<evidence type="ECO:0000256" key="5">
    <source>
        <dbReference type="ARBA" id="ARBA00023125"/>
    </source>
</evidence>
<dbReference type="HAMAP" id="MF_00365">
    <property type="entry name" value="RecF"/>
    <property type="match status" value="1"/>
</dbReference>
<keyword evidence="1 6" id="KW-0963">Cytoplasm</keyword>
<evidence type="ECO:0000256" key="6">
    <source>
        <dbReference type="HAMAP-Rule" id="MF_00365"/>
    </source>
</evidence>
<keyword evidence="6" id="KW-0234">DNA repair</keyword>
<evidence type="ECO:0000313" key="8">
    <source>
        <dbReference type="EMBL" id="OAI15463.1"/>
    </source>
</evidence>
<comment type="function">
    <text evidence="6">The RecF protein is involved in DNA metabolism; it is required for DNA replication and normal SOS inducibility. RecF binds preferentially to single-stranded, linear DNA. It also seems to bind ATP.</text>
</comment>
<dbReference type="Gene3D" id="1.20.1050.90">
    <property type="entry name" value="RecF/RecN/SMC, N-terminal domain"/>
    <property type="match status" value="1"/>
</dbReference>
<dbReference type="AlphaFoldDB" id="A0A177NDF4"/>
<dbReference type="PANTHER" id="PTHR32182:SF0">
    <property type="entry name" value="DNA REPLICATION AND REPAIR PROTEIN RECF"/>
    <property type="match status" value="1"/>
</dbReference>
<evidence type="ECO:0000313" key="9">
    <source>
        <dbReference type="Proteomes" id="UP000078476"/>
    </source>
</evidence>
<keyword evidence="6" id="KW-0742">SOS response</keyword>
<comment type="caution">
    <text evidence="8">The sequence shown here is derived from an EMBL/GenBank/DDBJ whole genome shotgun (WGS) entry which is preliminary data.</text>
</comment>
<proteinExistence type="inferred from homology"/>